<dbReference type="AlphaFoldDB" id="A0A7H8R722"/>
<dbReference type="Gene3D" id="3.40.50.1460">
    <property type="match status" value="1"/>
</dbReference>
<evidence type="ECO:0000313" key="2">
    <source>
        <dbReference type="EMBL" id="QKX61768.1"/>
    </source>
</evidence>
<dbReference type="Pfam" id="PF00656">
    <property type="entry name" value="Peptidase_C14"/>
    <property type="match status" value="1"/>
</dbReference>
<organism evidence="2 3">
    <name type="scientific">Talaromyces rugulosus</name>
    <name type="common">Penicillium rugulosum</name>
    <dbReference type="NCBI Taxonomy" id="121627"/>
    <lineage>
        <taxon>Eukaryota</taxon>
        <taxon>Fungi</taxon>
        <taxon>Dikarya</taxon>
        <taxon>Ascomycota</taxon>
        <taxon>Pezizomycotina</taxon>
        <taxon>Eurotiomycetes</taxon>
        <taxon>Eurotiomycetidae</taxon>
        <taxon>Eurotiales</taxon>
        <taxon>Trichocomaceae</taxon>
        <taxon>Talaromyces</taxon>
        <taxon>Talaromyces sect. Islandici</taxon>
    </lineage>
</organism>
<dbReference type="GeneID" id="55996408"/>
<evidence type="ECO:0000313" key="3">
    <source>
        <dbReference type="Proteomes" id="UP000509510"/>
    </source>
</evidence>
<accession>A0A7H8R722</accession>
<reference evidence="3" key="1">
    <citation type="submission" date="2020-06" db="EMBL/GenBank/DDBJ databases">
        <title>A chromosome-scale genome assembly of Talaromyces rugulosus W13939.</title>
        <authorList>
            <person name="Wang B."/>
            <person name="Guo L."/>
            <person name="Ye K."/>
            <person name="Wang L."/>
        </authorList>
    </citation>
    <scope>NUCLEOTIDE SEQUENCE [LARGE SCALE GENOMIC DNA]</scope>
    <source>
        <strain evidence="3">W13939</strain>
    </source>
</reference>
<dbReference type="EMBL" id="CP055902">
    <property type="protein sequence ID" value="QKX61768.1"/>
    <property type="molecule type" value="Genomic_DNA"/>
</dbReference>
<name>A0A7H8R722_TALRU</name>
<sequence>MTTPIPTMDAIEAGQFRETLTAAVRQHEVRYTDAHSLSMRWEKDDTEADKDTARFQMMLQALHFPAAHELVIKENDSTPGWTARGKIRETLAAARRTSGRSIVIVHYAGHGELDSSRDLMLGKTSRFSADRFLISLALDKVYDLQNTTNVDVLFILDCCYGYAACRASEVTDRVVELV</sequence>
<feature type="domain" description="Peptidase C14 caspase" evidence="1">
    <location>
        <begin position="47"/>
        <end position="162"/>
    </location>
</feature>
<evidence type="ECO:0000259" key="1">
    <source>
        <dbReference type="Pfam" id="PF00656"/>
    </source>
</evidence>
<dbReference type="KEGG" id="trg:TRUGW13939_08924"/>
<dbReference type="OrthoDB" id="4760831at2759"/>
<dbReference type="GO" id="GO:0006508">
    <property type="term" value="P:proteolysis"/>
    <property type="evidence" value="ECO:0007669"/>
    <property type="project" value="InterPro"/>
</dbReference>
<gene>
    <name evidence="2" type="ORF">TRUGW13939_08924</name>
</gene>
<proteinExistence type="predicted"/>
<dbReference type="Proteomes" id="UP000509510">
    <property type="component" value="Chromosome V"/>
</dbReference>
<keyword evidence="3" id="KW-1185">Reference proteome</keyword>
<protein>
    <recommendedName>
        <fullName evidence="1">Peptidase C14 caspase domain-containing protein</fullName>
    </recommendedName>
</protein>
<dbReference type="InterPro" id="IPR011600">
    <property type="entry name" value="Pept_C14_caspase"/>
</dbReference>
<dbReference type="GO" id="GO:0004197">
    <property type="term" value="F:cysteine-type endopeptidase activity"/>
    <property type="evidence" value="ECO:0007669"/>
    <property type="project" value="InterPro"/>
</dbReference>
<dbReference type="RefSeq" id="XP_035347942.1">
    <property type="nucleotide sequence ID" value="XM_035492049.1"/>
</dbReference>